<gene>
    <name evidence="20" type="primary">LOC116293332</name>
</gene>
<evidence type="ECO:0000256" key="4">
    <source>
        <dbReference type="ARBA" id="ARBA00005988"/>
    </source>
</evidence>
<dbReference type="GO" id="GO:0006508">
    <property type="term" value="P:proteolysis"/>
    <property type="evidence" value="ECO:0007669"/>
    <property type="project" value="UniProtKB-KW"/>
</dbReference>
<feature type="active site" description="Proton donor/acceptor" evidence="17">
    <location>
        <position position="383"/>
    </location>
</feature>
<accession>A0A6P8HVA1</accession>
<proteinExistence type="inferred from homology"/>
<evidence type="ECO:0000256" key="7">
    <source>
        <dbReference type="ARBA" id="ARBA00022670"/>
    </source>
</evidence>
<evidence type="ECO:0000256" key="5">
    <source>
        <dbReference type="ARBA" id="ARBA00022525"/>
    </source>
</evidence>
<dbReference type="InParanoid" id="A0A6P8HVA1"/>
<evidence type="ECO:0000256" key="12">
    <source>
        <dbReference type="ARBA" id="ARBA00023026"/>
    </source>
</evidence>
<evidence type="ECO:0000256" key="17">
    <source>
        <dbReference type="PROSITE-ProRule" id="PRU01379"/>
    </source>
</evidence>
<evidence type="ECO:0000256" key="16">
    <source>
        <dbReference type="ARBA" id="ARBA00057299"/>
    </source>
</evidence>
<dbReference type="GO" id="GO:0008270">
    <property type="term" value="F:zinc ion binding"/>
    <property type="evidence" value="ECO:0007669"/>
    <property type="project" value="InterPro"/>
</dbReference>
<comment type="cofactor">
    <cofactor evidence="1">
        <name>Zn(2+)</name>
        <dbReference type="ChEBI" id="CHEBI:29105"/>
    </cofactor>
</comment>
<dbReference type="KEGG" id="aten:116293332"/>
<dbReference type="PANTHER" id="PTHR11705">
    <property type="entry name" value="PROTEASE FAMILY M14 CARBOXYPEPTIDASE A,B"/>
    <property type="match status" value="1"/>
</dbReference>
<evidence type="ECO:0000256" key="14">
    <source>
        <dbReference type="ARBA" id="ARBA00023145"/>
    </source>
</evidence>
<dbReference type="PROSITE" id="PS52035">
    <property type="entry name" value="PEPTIDASE_M14"/>
    <property type="match status" value="1"/>
</dbReference>
<evidence type="ECO:0000313" key="19">
    <source>
        <dbReference type="Proteomes" id="UP000515163"/>
    </source>
</evidence>
<keyword evidence="7" id="KW-0645">Protease</keyword>
<dbReference type="Pfam" id="PF00246">
    <property type="entry name" value="Peptidase_M14"/>
    <property type="match status" value="1"/>
</dbReference>
<dbReference type="InterPro" id="IPR036990">
    <property type="entry name" value="M14A-like_propep"/>
</dbReference>
<keyword evidence="5" id="KW-0964">Secreted</keyword>
<evidence type="ECO:0000256" key="10">
    <source>
        <dbReference type="ARBA" id="ARBA00022801"/>
    </source>
</evidence>
<organism evidence="19 20">
    <name type="scientific">Actinia tenebrosa</name>
    <name type="common">Australian red waratah sea anemone</name>
    <dbReference type="NCBI Taxonomy" id="6105"/>
    <lineage>
        <taxon>Eukaryota</taxon>
        <taxon>Metazoa</taxon>
        <taxon>Cnidaria</taxon>
        <taxon>Anthozoa</taxon>
        <taxon>Hexacorallia</taxon>
        <taxon>Actiniaria</taxon>
        <taxon>Actiniidae</taxon>
        <taxon>Actinia</taxon>
    </lineage>
</organism>
<dbReference type="GeneID" id="116293332"/>
<evidence type="ECO:0000256" key="8">
    <source>
        <dbReference type="ARBA" id="ARBA00022723"/>
    </source>
</evidence>
<feature type="domain" description="Peptidase M14" evidence="18">
    <location>
        <begin position="119"/>
        <end position="417"/>
    </location>
</feature>
<dbReference type="PROSITE" id="PS00133">
    <property type="entry name" value="CARBOXYPEPT_ZN_2"/>
    <property type="match status" value="1"/>
</dbReference>
<keyword evidence="8" id="KW-0479">Metal-binding</keyword>
<keyword evidence="14" id="KW-0865">Zymogen</keyword>
<dbReference type="Gene3D" id="3.40.630.10">
    <property type="entry name" value="Zn peptidases"/>
    <property type="match status" value="1"/>
</dbReference>
<evidence type="ECO:0000256" key="1">
    <source>
        <dbReference type="ARBA" id="ARBA00001947"/>
    </source>
</evidence>
<dbReference type="GO" id="GO:0004181">
    <property type="term" value="F:metallocarboxypeptidase activity"/>
    <property type="evidence" value="ECO:0007669"/>
    <property type="project" value="InterPro"/>
</dbReference>
<dbReference type="GO" id="GO:0005615">
    <property type="term" value="C:extracellular space"/>
    <property type="evidence" value="ECO:0007669"/>
    <property type="project" value="TreeGrafter"/>
</dbReference>
<evidence type="ECO:0000256" key="6">
    <source>
        <dbReference type="ARBA" id="ARBA00022645"/>
    </source>
</evidence>
<dbReference type="InterPro" id="IPR057246">
    <property type="entry name" value="CARBOXYPEPT_ZN_1"/>
</dbReference>
<comment type="subcellular location">
    <subcellularLocation>
        <location evidence="3">Secreted</location>
    </subcellularLocation>
</comment>
<evidence type="ECO:0000256" key="15">
    <source>
        <dbReference type="ARBA" id="ARBA00023157"/>
    </source>
</evidence>
<keyword evidence="9" id="KW-0732">Signal</keyword>
<dbReference type="PANTHER" id="PTHR11705:SF143">
    <property type="entry name" value="SLL0236 PROTEIN"/>
    <property type="match status" value="1"/>
</dbReference>
<dbReference type="PRINTS" id="PR00765">
    <property type="entry name" value="CRBOXYPTASEA"/>
</dbReference>
<evidence type="ECO:0000256" key="11">
    <source>
        <dbReference type="ARBA" id="ARBA00022833"/>
    </source>
</evidence>
<evidence type="ECO:0000259" key="18">
    <source>
        <dbReference type="PROSITE" id="PS52035"/>
    </source>
</evidence>
<dbReference type="PROSITE" id="PS00132">
    <property type="entry name" value="CARBOXYPEPT_ZN_1"/>
    <property type="match status" value="1"/>
</dbReference>
<protein>
    <submittedName>
        <fullName evidence="20">Carboxypeptidase B-like</fullName>
    </submittedName>
</protein>
<dbReference type="Pfam" id="PF02244">
    <property type="entry name" value="Propep_M14"/>
    <property type="match status" value="1"/>
</dbReference>
<dbReference type="Gene3D" id="3.30.70.340">
    <property type="entry name" value="Metallocarboxypeptidase-like"/>
    <property type="match status" value="1"/>
</dbReference>
<comment type="function">
    <text evidence="2">Extracellular metalloprotease that contributes to pathogenicity.</text>
</comment>
<name>A0A6P8HVA1_ACTTE</name>
<dbReference type="InterPro" id="IPR057247">
    <property type="entry name" value="CARBOXYPEPT_ZN_2"/>
</dbReference>
<dbReference type="AlphaFoldDB" id="A0A6P8HVA1"/>
<dbReference type="CDD" id="cd03860">
    <property type="entry name" value="M14_CP_A-B_like"/>
    <property type="match status" value="1"/>
</dbReference>
<evidence type="ECO:0000256" key="3">
    <source>
        <dbReference type="ARBA" id="ARBA00004613"/>
    </source>
</evidence>
<evidence type="ECO:0000256" key="2">
    <source>
        <dbReference type="ARBA" id="ARBA00003091"/>
    </source>
</evidence>
<dbReference type="InterPro" id="IPR003146">
    <property type="entry name" value="M14A_act_pep"/>
</dbReference>
<dbReference type="Proteomes" id="UP000515163">
    <property type="component" value="Unplaced"/>
</dbReference>
<keyword evidence="19" id="KW-1185">Reference proteome</keyword>
<evidence type="ECO:0000256" key="13">
    <source>
        <dbReference type="ARBA" id="ARBA00023049"/>
    </source>
</evidence>
<keyword evidence="12" id="KW-0843">Virulence</keyword>
<reference evidence="20" key="1">
    <citation type="submission" date="2025-08" db="UniProtKB">
        <authorList>
            <consortium name="RefSeq"/>
        </authorList>
    </citation>
    <scope>IDENTIFICATION</scope>
    <source>
        <tissue evidence="20">Tentacle</tissue>
    </source>
</reference>
<keyword evidence="11" id="KW-0862">Zinc</keyword>
<dbReference type="RefSeq" id="XP_031556610.1">
    <property type="nucleotide sequence ID" value="XM_031700750.1"/>
</dbReference>
<keyword evidence="15" id="KW-1015">Disulfide bond</keyword>
<dbReference type="SUPFAM" id="SSF54897">
    <property type="entry name" value="Protease propeptides/inhibitors"/>
    <property type="match status" value="1"/>
</dbReference>
<evidence type="ECO:0000313" key="20">
    <source>
        <dbReference type="RefSeq" id="XP_031556610.1"/>
    </source>
</evidence>
<dbReference type="FunFam" id="3.40.630.10:FF:000040">
    <property type="entry name" value="zinc carboxypeptidase"/>
    <property type="match status" value="1"/>
</dbReference>
<dbReference type="SMART" id="SM00631">
    <property type="entry name" value="Zn_pept"/>
    <property type="match status" value="1"/>
</dbReference>
<comment type="function">
    <text evidence="16">Involved in the digestion of the blood meal.</text>
</comment>
<keyword evidence="13" id="KW-0482">Metalloprotease</keyword>
<keyword evidence="6" id="KW-0121">Carboxypeptidase</keyword>
<evidence type="ECO:0000256" key="9">
    <source>
        <dbReference type="ARBA" id="ARBA00022729"/>
    </source>
</evidence>
<dbReference type="OrthoDB" id="3626597at2759"/>
<dbReference type="InterPro" id="IPR000834">
    <property type="entry name" value="Peptidase_M14"/>
</dbReference>
<comment type="similarity">
    <text evidence="4 17">Belongs to the peptidase M14 family.</text>
</comment>
<sequence>MAALKLAVAVVMTVVAIGYGGKYTGDKILRIIPTSRQDIKILTELEEAQPIKLDFWKYPDNVGKPVDIHVQSQDFANFTEIMQNIGIKFKVLAADLQVLMDQQNDIVHYADEHSHWFVRYHPLKEIEAKIRHLVNKADERAELIPIGKSFEKRDQLAVKIKGAPQNNKPVMFINCGIHAREWVAPATCIYMLEQFVNEYNTDATIKATLDKMDFIILPVFNPDGYVYSWTNDRLWRKNRRPTSNPKCVGTDLNRNFPFQWGSDSGSSSLPCSEIYRGDGPMSEVEVRNVVEYLKALVPHVKGYLDIHSYSQLWMLPWGYKKQVTQDHVELAQVAKVAVQAIKTAGFNTEYQTGLSSNLLYRTSGSTKDFTYGTLHIKYSYVLELRDNGNHGFLLPQSQILPTAMETFAGIKAMVASMDLTQG</sequence>
<dbReference type="SUPFAM" id="SSF53187">
    <property type="entry name" value="Zn-dependent exopeptidases"/>
    <property type="match status" value="1"/>
</dbReference>
<dbReference type="FunFam" id="3.30.70.340:FF:000001">
    <property type="entry name" value="Carboxypeptidase A5"/>
    <property type="match status" value="1"/>
</dbReference>
<keyword evidence="10" id="KW-0378">Hydrolase</keyword>